<proteinExistence type="predicted"/>
<reference evidence="1" key="1">
    <citation type="submission" date="2020-07" db="EMBL/GenBank/DDBJ databases">
        <title>Genome sequence and genetic diversity analysis of an under-domesticated orphan crop, white fonio (Digitaria exilis).</title>
        <authorList>
            <person name="Bennetzen J.L."/>
            <person name="Chen S."/>
            <person name="Ma X."/>
            <person name="Wang X."/>
            <person name="Yssel A.E.J."/>
            <person name="Chaluvadi S.R."/>
            <person name="Johnson M."/>
            <person name="Gangashetty P."/>
            <person name="Hamidou F."/>
            <person name="Sanogo M.D."/>
            <person name="Zwaenepoel A."/>
            <person name="Wallace J."/>
            <person name="Van De Peer Y."/>
            <person name="Van Deynze A."/>
        </authorList>
    </citation>
    <scope>NUCLEOTIDE SEQUENCE</scope>
    <source>
        <tissue evidence="1">Leaves</tissue>
    </source>
</reference>
<comment type="caution">
    <text evidence="1">The sequence shown here is derived from an EMBL/GenBank/DDBJ whole genome shotgun (WGS) entry which is preliminary data.</text>
</comment>
<accession>A0A835EBI8</accession>
<dbReference type="EMBL" id="JACEFO010002208">
    <property type="protein sequence ID" value="KAF8673120.1"/>
    <property type="molecule type" value="Genomic_DNA"/>
</dbReference>
<sequence length="76" mass="8403">MIPNYLNSQKEVLCYPLLKTALSELPSNLLNLSALILCAGISVKLPYLPAEEVVRRPQPWPTTLANLQPPHEPAGR</sequence>
<evidence type="ECO:0000313" key="1">
    <source>
        <dbReference type="EMBL" id="KAF8673120.1"/>
    </source>
</evidence>
<gene>
    <name evidence="1" type="ORF">HU200_048667</name>
</gene>
<dbReference type="AlphaFoldDB" id="A0A835EBI8"/>
<name>A0A835EBI8_9POAL</name>
<keyword evidence="2" id="KW-1185">Reference proteome</keyword>
<dbReference type="Proteomes" id="UP000636709">
    <property type="component" value="Unassembled WGS sequence"/>
</dbReference>
<organism evidence="1 2">
    <name type="scientific">Digitaria exilis</name>
    <dbReference type="NCBI Taxonomy" id="1010633"/>
    <lineage>
        <taxon>Eukaryota</taxon>
        <taxon>Viridiplantae</taxon>
        <taxon>Streptophyta</taxon>
        <taxon>Embryophyta</taxon>
        <taxon>Tracheophyta</taxon>
        <taxon>Spermatophyta</taxon>
        <taxon>Magnoliopsida</taxon>
        <taxon>Liliopsida</taxon>
        <taxon>Poales</taxon>
        <taxon>Poaceae</taxon>
        <taxon>PACMAD clade</taxon>
        <taxon>Panicoideae</taxon>
        <taxon>Panicodae</taxon>
        <taxon>Paniceae</taxon>
        <taxon>Anthephorinae</taxon>
        <taxon>Digitaria</taxon>
    </lineage>
</organism>
<evidence type="ECO:0000313" key="2">
    <source>
        <dbReference type="Proteomes" id="UP000636709"/>
    </source>
</evidence>
<protein>
    <submittedName>
        <fullName evidence="1">Uncharacterized protein</fullName>
    </submittedName>
</protein>